<dbReference type="SUPFAM" id="SSF51261">
    <property type="entry name" value="Duplicated hybrid motif"/>
    <property type="match status" value="1"/>
</dbReference>
<dbReference type="RefSeq" id="WP_307822366.1">
    <property type="nucleotide sequence ID" value="NZ_BAAAVF010000005.1"/>
</dbReference>
<gene>
    <name evidence="4" type="ORF">JOD49_000755</name>
</gene>
<dbReference type="Proteomes" id="UP000698059">
    <property type="component" value="Unassembled WGS sequence"/>
</dbReference>
<dbReference type="Gene3D" id="2.70.70.10">
    <property type="entry name" value="Glucose Permease (Domain IIA)"/>
    <property type="match status" value="1"/>
</dbReference>
<feature type="domain" description="M23ase beta-sheet core" evidence="3">
    <location>
        <begin position="115"/>
        <end position="222"/>
    </location>
</feature>
<keyword evidence="1" id="KW-0732">Signal</keyword>
<keyword evidence="4" id="KW-0378">Hydrolase</keyword>
<dbReference type="GO" id="GO:0016787">
    <property type="term" value="F:hydrolase activity"/>
    <property type="evidence" value="ECO:0007669"/>
    <property type="project" value="UniProtKB-KW"/>
</dbReference>
<evidence type="ECO:0000256" key="2">
    <source>
        <dbReference type="SAM" id="MobiDB-lite"/>
    </source>
</evidence>
<protein>
    <submittedName>
        <fullName evidence="4">Murein DD-endopeptidase MepM/ murein hydrolase activator NlpD</fullName>
    </submittedName>
</protein>
<reference evidence="4 5" key="1">
    <citation type="submission" date="2021-01" db="EMBL/GenBank/DDBJ databases">
        <title>Sequencing the genomes of 1000 actinobacteria strains.</title>
        <authorList>
            <person name="Klenk H.-P."/>
        </authorList>
    </citation>
    <scope>NUCLEOTIDE SEQUENCE [LARGE SCALE GENOMIC DNA]</scope>
    <source>
        <strain evidence="4 5">DSM 46000</strain>
    </source>
</reference>
<dbReference type="PANTHER" id="PTHR21666:SF289">
    <property type="entry name" value="L-ALA--D-GLU ENDOPEPTIDASE"/>
    <property type="match status" value="1"/>
</dbReference>
<accession>A0ABS2LBN5</accession>
<feature type="region of interest" description="Disordered" evidence="2">
    <location>
        <begin position="1"/>
        <end position="38"/>
    </location>
</feature>
<evidence type="ECO:0000313" key="4">
    <source>
        <dbReference type="EMBL" id="MBM7477835.1"/>
    </source>
</evidence>
<evidence type="ECO:0000313" key="5">
    <source>
        <dbReference type="Proteomes" id="UP000698059"/>
    </source>
</evidence>
<organism evidence="4 5">
    <name type="scientific">Oerskovia jenensis</name>
    <dbReference type="NCBI Taxonomy" id="162169"/>
    <lineage>
        <taxon>Bacteria</taxon>
        <taxon>Bacillati</taxon>
        <taxon>Actinomycetota</taxon>
        <taxon>Actinomycetes</taxon>
        <taxon>Micrococcales</taxon>
        <taxon>Cellulomonadaceae</taxon>
        <taxon>Oerskovia</taxon>
    </lineage>
</organism>
<dbReference type="InterPro" id="IPR050570">
    <property type="entry name" value="Cell_wall_metabolism_enzyme"/>
</dbReference>
<evidence type="ECO:0000259" key="3">
    <source>
        <dbReference type="Pfam" id="PF01551"/>
    </source>
</evidence>
<evidence type="ECO:0000256" key="1">
    <source>
        <dbReference type="ARBA" id="ARBA00022729"/>
    </source>
</evidence>
<comment type="caution">
    <text evidence="4">The sequence shown here is derived from an EMBL/GenBank/DDBJ whole genome shotgun (WGS) entry which is preliminary data.</text>
</comment>
<dbReference type="InterPro" id="IPR016047">
    <property type="entry name" value="M23ase_b-sheet_dom"/>
</dbReference>
<sequence length="238" mass="24223">MPSSARPTGPLHDLAPPARRRRSRPAPGPPSEGLDLAAGRRRLSRVTASDRLPVGPLPVVPVLTLAVLVASLLPVLPARGSEGPDPTTTGWTPPVAGDPVVLRGFLPPDQDWLAGHRGVDLAAPPGSAVVAPEAGVVTFVGTVVDRGVVVVLHDGGLRSSLEPIDGTVPTGTRVGRGQVVGTVQVDDGAGGPGGPGPAGAGHCRPASCLHWGVRRGDTYVDPLALLGPREPIVLLPLR</sequence>
<dbReference type="InterPro" id="IPR011055">
    <property type="entry name" value="Dup_hybrid_motif"/>
</dbReference>
<keyword evidence="5" id="KW-1185">Reference proteome</keyword>
<dbReference type="Pfam" id="PF01551">
    <property type="entry name" value="Peptidase_M23"/>
    <property type="match status" value="1"/>
</dbReference>
<name>A0ABS2LBN5_9CELL</name>
<proteinExistence type="predicted"/>
<dbReference type="PANTHER" id="PTHR21666">
    <property type="entry name" value="PEPTIDASE-RELATED"/>
    <property type="match status" value="1"/>
</dbReference>
<dbReference type="EMBL" id="JAFBBO010000001">
    <property type="protein sequence ID" value="MBM7477835.1"/>
    <property type="molecule type" value="Genomic_DNA"/>
</dbReference>